<sequence length="374" mass="42734">MSPCVRCQDFDVLPDEVVRKMDVILLCLQNPNDIENIICRIKDVLYILERLTPCRMSEKIQILSLLLKEIVRKLVCPSQTLEESFDTSQIKMTLNLVNNFIRDWSEKRSKSCPSLRICRFCNGAIVETSRQWGTFCCEEAFKFNNIRIEWVLRQSISDASKEARDPGPRKDPRSLREEQFLDTEEGTRSSAETEEEATGGGRRGAYRPSNLHPPVCRRAGGDHRHEEGRDSVPRRGADTCDGLRVPLEGISGRDGIPRSPEEYLPDSSTSRGLGRDLDGEGARRRPRDGEGPDTDRRGAFAEKATGRRGLYRDAGGPRVEAEEDWRGGRSPRRRREVEEVEEERRGYPRKGRGREEEEEMEDGRRRGEEGDLQV</sequence>
<proteinExistence type="predicted"/>
<dbReference type="KEGG" id="ame:113219050"/>
<evidence type="ECO:0000313" key="4">
    <source>
        <dbReference type="RefSeq" id="XP_026299162.1"/>
    </source>
</evidence>
<feature type="compositionally biased region" description="Basic and acidic residues" evidence="1">
    <location>
        <begin position="159"/>
        <end position="179"/>
    </location>
</feature>
<gene>
    <name evidence="4" type="primary">LOC113219050</name>
</gene>
<evidence type="ECO:0000313" key="3">
    <source>
        <dbReference type="Proteomes" id="UP000005203"/>
    </source>
</evidence>
<dbReference type="EnsemblMetazoa" id="XM_026443377">
    <property type="protein sequence ID" value="XP_026299162"/>
    <property type="gene ID" value="LOC113219050"/>
</dbReference>
<dbReference type="RefSeq" id="XP_026299162.1">
    <property type="nucleotide sequence ID" value="XM_026443377.1"/>
</dbReference>
<feature type="compositionally biased region" description="Basic and acidic residues" evidence="1">
    <location>
        <begin position="362"/>
        <end position="374"/>
    </location>
</feature>
<accession>A0A7M7MPU0</accession>
<reference evidence="2" key="1">
    <citation type="submission" date="2021-01" db="UniProtKB">
        <authorList>
            <consortium name="EnsemblMetazoa"/>
        </authorList>
    </citation>
    <scope>IDENTIFICATION</scope>
    <source>
        <strain evidence="2">DH4</strain>
    </source>
</reference>
<feature type="region of interest" description="Disordered" evidence="1">
    <location>
        <begin position="159"/>
        <end position="374"/>
    </location>
</feature>
<keyword evidence="3" id="KW-1185">Reference proteome</keyword>
<accession>A0A8B8H583</accession>
<dbReference type="GeneID" id="113219050"/>
<dbReference type="OrthoDB" id="331263at2759"/>
<name>A0A7M7MPU0_APIME</name>
<dbReference type="AlphaFoldDB" id="A0A7M7MPU0"/>
<evidence type="ECO:0000256" key="1">
    <source>
        <dbReference type="SAM" id="MobiDB-lite"/>
    </source>
</evidence>
<reference evidence="4" key="2">
    <citation type="submission" date="2025-04" db="UniProtKB">
        <authorList>
            <consortium name="RefSeq"/>
        </authorList>
    </citation>
    <scope>IDENTIFICATION</scope>
    <source>
        <strain evidence="4">DH4</strain>
        <tissue evidence="4">Whole body</tissue>
    </source>
</reference>
<evidence type="ECO:0000313" key="2">
    <source>
        <dbReference type="EnsemblMetazoa" id="XP_026299162"/>
    </source>
</evidence>
<protein>
    <submittedName>
        <fullName evidence="4">Uncharacterized protein LOC113219050</fullName>
    </submittedName>
</protein>
<dbReference type="Proteomes" id="UP000005203">
    <property type="component" value="Linkage group LG10"/>
</dbReference>
<feature type="compositionally biased region" description="Basic and acidic residues" evidence="1">
    <location>
        <begin position="219"/>
        <end position="238"/>
    </location>
</feature>
<organism evidence="2">
    <name type="scientific">Apis mellifera</name>
    <name type="common">Honeybee</name>
    <dbReference type="NCBI Taxonomy" id="7460"/>
    <lineage>
        <taxon>Eukaryota</taxon>
        <taxon>Metazoa</taxon>
        <taxon>Ecdysozoa</taxon>
        <taxon>Arthropoda</taxon>
        <taxon>Hexapoda</taxon>
        <taxon>Insecta</taxon>
        <taxon>Pterygota</taxon>
        <taxon>Neoptera</taxon>
        <taxon>Endopterygota</taxon>
        <taxon>Hymenoptera</taxon>
        <taxon>Apocrita</taxon>
        <taxon>Aculeata</taxon>
        <taxon>Apoidea</taxon>
        <taxon>Anthophila</taxon>
        <taxon>Apidae</taxon>
        <taxon>Apis</taxon>
    </lineage>
</organism>
<feature type="compositionally biased region" description="Basic and acidic residues" evidence="1">
    <location>
        <begin position="273"/>
        <end position="300"/>
    </location>
</feature>